<name>A0A7C2NZF4_9PLAN</name>
<dbReference type="Gene3D" id="2.60.40.10">
    <property type="entry name" value="Immunoglobulins"/>
    <property type="match status" value="1"/>
</dbReference>
<keyword evidence="1" id="KW-0472">Membrane</keyword>
<dbReference type="SUPFAM" id="SSF49478">
    <property type="entry name" value="Cna protein B-type domain"/>
    <property type="match status" value="1"/>
</dbReference>
<keyword evidence="2" id="KW-0121">Carboxypeptidase</keyword>
<dbReference type="InterPro" id="IPR013783">
    <property type="entry name" value="Ig-like_fold"/>
</dbReference>
<organism evidence="2">
    <name type="scientific">Schlesneria paludicola</name>
    <dbReference type="NCBI Taxonomy" id="360056"/>
    <lineage>
        <taxon>Bacteria</taxon>
        <taxon>Pseudomonadati</taxon>
        <taxon>Planctomycetota</taxon>
        <taxon>Planctomycetia</taxon>
        <taxon>Planctomycetales</taxon>
        <taxon>Planctomycetaceae</taxon>
        <taxon>Schlesneria</taxon>
    </lineage>
</organism>
<dbReference type="EMBL" id="DSOK01000097">
    <property type="protein sequence ID" value="HEN14452.1"/>
    <property type="molecule type" value="Genomic_DNA"/>
</dbReference>
<dbReference type="GO" id="GO:0004180">
    <property type="term" value="F:carboxypeptidase activity"/>
    <property type="evidence" value="ECO:0007669"/>
    <property type="project" value="UniProtKB-KW"/>
</dbReference>
<keyword evidence="1" id="KW-1133">Transmembrane helix</keyword>
<reference evidence="2" key="1">
    <citation type="journal article" date="2020" name="mSystems">
        <title>Genome- and Community-Level Interaction Insights into Carbon Utilization and Element Cycling Functions of Hydrothermarchaeota in Hydrothermal Sediment.</title>
        <authorList>
            <person name="Zhou Z."/>
            <person name="Liu Y."/>
            <person name="Xu W."/>
            <person name="Pan J."/>
            <person name="Luo Z.H."/>
            <person name="Li M."/>
        </authorList>
    </citation>
    <scope>NUCLEOTIDE SEQUENCE [LARGE SCALE GENOMIC DNA]</scope>
    <source>
        <strain evidence="2">SpSt-339</strain>
    </source>
</reference>
<protein>
    <submittedName>
        <fullName evidence="2">Carboxypeptidase regulatory-like domain-containing protein</fullName>
    </submittedName>
</protein>
<evidence type="ECO:0000313" key="2">
    <source>
        <dbReference type="EMBL" id="HEN14452.1"/>
    </source>
</evidence>
<proteinExistence type="predicted"/>
<accession>A0A7C2NZF4</accession>
<keyword evidence="2" id="KW-0645">Protease</keyword>
<dbReference type="Pfam" id="PF13620">
    <property type="entry name" value="CarboxypepD_reg"/>
    <property type="match status" value="1"/>
</dbReference>
<feature type="transmembrane region" description="Helical" evidence="1">
    <location>
        <begin position="212"/>
        <end position="230"/>
    </location>
</feature>
<gene>
    <name evidence="2" type="ORF">ENQ76_03145</name>
</gene>
<keyword evidence="2" id="KW-0378">Hydrolase</keyword>
<keyword evidence="1" id="KW-0812">Transmembrane</keyword>
<dbReference type="AlphaFoldDB" id="A0A7C2NZF4"/>
<evidence type="ECO:0000256" key="1">
    <source>
        <dbReference type="SAM" id="Phobius"/>
    </source>
</evidence>
<sequence>MPGHAGAQPGFPVSLFPPFRRRLTAIPPTGLSVYPVETWRCARGRVCGQAGSLFGYRNERNCMKSLGLVRAAAASLATVGVLCPQLPALAQSGASPTPVVTKADAKLAADVVMQDGLFAGRVVDHQGTPQKGRDVIIKQGDKEVARAKTDEKGVFSVKNLRPGNYTATAENTVGNFRVWSEKTAPPAAKGHALLVLGQNGARGQFGAVDPTLVLLTAGVIAAVIISAITLDKVNSIDDKLDDETP</sequence>
<comment type="caution">
    <text evidence="2">The sequence shown here is derived from an EMBL/GenBank/DDBJ whole genome shotgun (WGS) entry which is preliminary data.</text>
</comment>